<dbReference type="Proteomes" id="UP000237271">
    <property type="component" value="Unassembled WGS sequence"/>
</dbReference>
<keyword evidence="2" id="KW-1185">Reference proteome</keyword>
<accession>A0A2P4YH35</accession>
<protein>
    <submittedName>
        <fullName evidence="1">Uncharacterized protein</fullName>
    </submittedName>
</protein>
<sequence length="207" mass="22529">MEVLFLDTTEKEGEDNLLYHYVHNADSVGCFSAFSSGSNFDTSHWVDLRGVLAAAVGATTSLCGEALRFARFGEPSNGSTGTVGFVNIYEVLYALVFSSTDLPESIVQYYTRSSCDLLLSLFGYPGAKFNRWCRRDGCSINTATLSTQLDAVFKGIFSVIQLDLSFGSSLHFVFDGRVPAVNYPLETMAKLAVLDVPFSEPTTSTST</sequence>
<gene>
    <name evidence="1" type="ORF">PHPALM_5559</name>
</gene>
<evidence type="ECO:0000313" key="1">
    <source>
        <dbReference type="EMBL" id="POM77108.1"/>
    </source>
</evidence>
<dbReference type="AlphaFoldDB" id="A0A2P4YH35"/>
<dbReference type="EMBL" id="NCKW01002948">
    <property type="protein sequence ID" value="POM77108.1"/>
    <property type="molecule type" value="Genomic_DNA"/>
</dbReference>
<proteinExistence type="predicted"/>
<comment type="caution">
    <text evidence="1">The sequence shown here is derived from an EMBL/GenBank/DDBJ whole genome shotgun (WGS) entry which is preliminary data.</text>
</comment>
<dbReference type="OrthoDB" id="163176at2759"/>
<reference evidence="1 2" key="1">
    <citation type="journal article" date="2017" name="Genome Biol. Evol.">
        <title>Phytophthora megakarya and P. palmivora, closely related causal agents of cacao black pod rot, underwent increases in genome sizes and gene numbers by different mechanisms.</title>
        <authorList>
            <person name="Ali S.S."/>
            <person name="Shao J."/>
            <person name="Lary D.J."/>
            <person name="Kronmiller B."/>
            <person name="Shen D."/>
            <person name="Strem M.D."/>
            <person name="Amoako-Attah I."/>
            <person name="Akrofi A.Y."/>
            <person name="Begoude B.A."/>
            <person name="Ten Hoopen G.M."/>
            <person name="Coulibaly K."/>
            <person name="Kebe B.I."/>
            <person name="Melnick R.L."/>
            <person name="Guiltinan M.J."/>
            <person name="Tyler B.M."/>
            <person name="Meinhardt L.W."/>
            <person name="Bailey B.A."/>
        </authorList>
    </citation>
    <scope>NUCLEOTIDE SEQUENCE [LARGE SCALE GENOMIC DNA]</scope>
    <source>
        <strain evidence="2">sbr112.9</strain>
    </source>
</reference>
<feature type="non-terminal residue" evidence="1">
    <location>
        <position position="207"/>
    </location>
</feature>
<evidence type="ECO:0000313" key="2">
    <source>
        <dbReference type="Proteomes" id="UP000237271"/>
    </source>
</evidence>
<name>A0A2P4YH35_9STRA</name>
<organism evidence="1 2">
    <name type="scientific">Phytophthora palmivora</name>
    <dbReference type="NCBI Taxonomy" id="4796"/>
    <lineage>
        <taxon>Eukaryota</taxon>
        <taxon>Sar</taxon>
        <taxon>Stramenopiles</taxon>
        <taxon>Oomycota</taxon>
        <taxon>Peronosporomycetes</taxon>
        <taxon>Peronosporales</taxon>
        <taxon>Peronosporaceae</taxon>
        <taxon>Phytophthora</taxon>
    </lineage>
</organism>